<accession>A0ABS3WCW9</accession>
<dbReference type="RefSeq" id="WP_208848947.1">
    <property type="nucleotide sequence ID" value="NZ_JAGGDJ010000015.1"/>
</dbReference>
<proteinExistence type="predicted"/>
<dbReference type="Proteomes" id="UP000670947">
    <property type="component" value="Unassembled WGS sequence"/>
</dbReference>
<sequence>MTTAYDFSLVKTYLHISPEGAEHVLDEMPATGFFDAARLDGMLRKTGEIVRATDYKLPGSFFGTTLCHLSVTKLIFLAMYGKILRLNLDNLTFQIDYEEDHGHPHLGYRLDGIDAAELPEGNADGFVAEDWRAFMTDTVTPAVRAIAQASRMNAEVIWQQFGSIAGVVKDFVGKMRLPAEVTERFDHHFRLLSEAIPAEAFGRKRNPFQWETRYVDNPYQPGERWMMRSGCCQYDRREGGTKCFVCPRMTPDERACEAQRIQAESAAV</sequence>
<evidence type="ECO:0000313" key="1">
    <source>
        <dbReference type="EMBL" id="MBO7746153.1"/>
    </source>
</evidence>
<organism evidence="1 2">
    <name type="scientific">Paenibacillus artemisiicola</name>
    <dbReference type="NCBI Taxonomy" id="1172618"/>
    <lineage>
        <taxon>Bacteria</taxon>
        <taxon>Bacillati</taxon>
        <taxon>Bacillota</taxon>
        <taxon>Bacilli</taxon>
        <taxon>Bacillales</taxon>
        <taxon>Paenibacillaceae</taxon>
        <taxon>Paenibacillus</taxon>
    </lineage>
</organism>
<protein>
    <recommendedName>
        <fullName evidence="3">Ferric iron reductase FhuF-like transporter</fullName>
    </recommendedName>
</protein>
<evidence type="ECO:0008006" key="3">
    <source>
        <dbReference type="Google" id="ProtNLM"/>
    </source>
</evidence>
<dbReference type="EMBL" id="JAGGDJ010000015">
    <property type="protein sequence ID" value="MBO7746153.1"/>
    <property type="molecule type" value="Genomic_DNA"/>
</dbReference>
<evidence type="ECO:0000313" key="2">
    <source>
        <dbReference type="Proteomes" id="UP000670947"/>
    </source>
</evidence>
<name>A0ABS3WCW9_9BACL</name>
<keyword evidence="2" id="KW-1185">Reference proteome</keyword>
<gene>
    <name evidence="1" type="ORF">I8J29_18240</name>
</gene>
<reference evidence="1 2" key="1">
    <citation type="submission" date="2021-03" db="EMBL/GenBank/DDBJ databases">
        <title>Paenibacillus artemisicola MWE-103 whole genome sequence.</title>
        <authorList>
            <person name="Ham Y.J."/>
        </authorList>
    </citation>
    <scope>NUCLEOTIDE SEQUENCE [LARGE SCALE GENOMIC DNA]</scope>
    <source>
        <strain evidence="1 2">MWE-103</strain>
    </source>
</reference>
<comment type="caution">
    <text evidence="1">The sequence shown here is derived from an EMBL/GenBank/DDBJ whole genome shotgun (WGS) entry which is preliminary data.</text>
</comment>